<dbReference type="Proteomes" id="UP000018208">
    <property type="component" value="Unassembled WGS sequence"/>
</dbReference>
<reference evidence="1 2" key="1">
    <citation type="journal article" date="2014" name="PLoS Genet.">
        <title>The Genome of Spironucleus salmonicida Highlights a Fish Pathogen Adapted to Fluctuating Environments.</title>
        <authorList>
            <person name="Xu F."/>
            <person name="Jerlstrom-Hultqvist J."/>
            <person name="Einarsson E."/>
            <person name="Astvaldsson A."/>
            <person name="Svard S.G."/>
            <person name="Andersson J.O."/>
        </authorList>
    </citation>
    <scope>NUCLEOTIDE SEQUENCE</scope>
    <source>
        <strain evidence="2">ATCC 50377</strain>
    </source>
</reference>
<evidence type="ECO:0000313" key="2">
    <source>
        <dbReference type="EMBL" id="KAH0573355.1"/>
    </source>
</evidence>
<keyword evidence="3" id="KW-1185">Reference proteome</keyword>
<gene>
    <name evidence="1" type="ORF">SS50377_15042</name>
    <name evidence="2" type="ORF">SS50377_25475</name>
</gene>
<dbReference type="InterPro" id="IPR014347">
    <property type="entry name" value="Tautomerase/MIF_sf"/>
</dbReference>
<name>V6LKY1_9EUKA</name>
<organism evidence="1">
    <name type="scientific">Spironucleus salmonicida</name>
    <dbReference type="NCBI Taxonomy" id="348837"/>
    <lineage>
        <taxon>Eukaryota</taxon>
        <taxon>Metamonada</taxon>
        <taxon>Diplomonadida</taxon>
        <taxon>Hexamitidae</taxon>
        <taxon>Hexamitinae</taxon>
        <taxon>Spironucleus</taxon>
    </lineage>
</organism>
<dbReference type="EMBL" id="AUWU02000005">
    <property type="protein sequence ID" value="KAH0573355.1"/>
    <property type="molecule type" value="Genomic_DNA"/>
</dbReference>
<reference evidence="2" key="2">
    <citation type="submission" date="2020-12" db="EMBL/GenBank/DDBJ databases">
        <title>New Spironucleus salmonicida genome in near-complete chromosomes.</title>
        <authorList>
            <person name="Xu F."/>
            <person name="Kurt Z."/>
            <person name="Jimenez-Gonzalez A."/>
            <person name="Astvaldsson A."/>
            <person name="Andersson J.O."/>
            <person name="Svard S.G."/>
        </authorList>
    </citation>
    <scope>NUCLEOTIDE SEQUENCE</scope>
    <source>
        <strain evidence="2">ATCC 50377</strain>
    </source>
</reference>
<dbReference type="AlphaFoldDB" id="V6LKY1"/>
<evidence type="ECO:0000313" key="1">
    <source>
        <dbReference type="EMBL" id="EST45023.1"/>
    </source>
</evidence>
<protein>
    <submittedName>
        <fullName evidence="1">Macrophage migration inhibitory factor family protein</fullName>
    </submittedName>
</protein>
<dbReference type="VEuPathDB" id="GiardiaDB:SS50377_25475"/>
<proteinExistence type="predicted"/>
<dbReference type="Gene3D" id="3.30.429.10">
    <property type="entry name" value="Macrophage Migration Inhibitory Factor"/>
    <property type="match status" value="1"/>
</dbReference>
<accession>V6LKY1</accession>
<dbReference type="EMBL" id="KI546101">
    <property type="protein sequence ID" value="EST45023.1"/>
    <property type="molecule type" value="Genomic_DNA"/>
</dbReference>
<evidence type="ECO:0000313" key="3">
    <source>
        <dbReference type="Proteomes" id="UP000018208"/>
    </source>
</evidence>
<dbReference type="SUPFAM" id="SSF55331">
    <property type="entry name" value="Tautomerase/MIF"/>
    <property type="match status" value="1"/>
</dbReference>
<sequence length="109" mass="12500">MAQVAVYTNLELPGILDFIKNCVADSTGRQEPTVFVSLNRLQSFKFGTSKEGIFIKVNFVGAADVYRTQKTLQYLCQKLVYKYNILGELIYINFIETNRNQVYIDGEQM</sequence>